<gene>
    <name evidence="2" type="ORF">AMORRO_LOCUS5187</name>
</gene>
<dbReference type="Proteomes" id="UP000789342">
    <property type="component" value="Unassembled WGS sequence"/>
</dbReference>
<accession>A0A9N9FKB9</accession>
<sequence length="49" mass="5397">KPMETHGSNTTNLAILTAYDTFNSTDNGNDNYNDKSSRPPESMELTEAC</sequence>
<feature type="compositionally biased region" description="Polar residues" evidence="1">
    <location>
        <begin position="22"/>
        <end position="31"/>
    </location>
</feature>
<evidence type="ECO:0000313" key="2">
    <source>
        <dbReference type="EMBL" id="CAG8542347.1"/>
    </source>
</evidence>
<comment type="caution">
    <text evidence="2">The sequence shown here is derived from an EMBL/GenBank/DDBJ whole genome shotgun (WGS) entry which is preliminary data.</text>
</comment>
<dbReference type="AlphaFoldDB" id="A0A9N9FKB9"/>
<evidence type="ECO:0000256" key="1">
    <source>
        <dbReference type="SAM" id="MobiDB-lite"/>
    </source>
</evidence>
<dbReference type="EMBL" id="CAJVPV010003051">
    <property type="protein sequence ID" value="CAG8542347.1"/>
    <property type="molecule type" value="Genomic_DNA"/>
</dbReference>
<organism evidence="2 3">
    <name type="scientific">Acaulospora morrowiae</name>
    <dbReference type="NCBI Taxonomy" id="94023"/>
    <lineage>
        <taxon>Eukaryota</taxon>
        <taxon>Fungi</taxon>
        <taxon>Fungi incertae sedis</taxon>
        <taxon>Mucoromycota</taxon>
        <taxon>Glomeromycotina</taxon>
        <taxon>Glomeromycetes</taxon>
        <taxon>Diversisporales</taxon>
        <taxon>Acaulosporaceae</taxon>
        <taxon>Acaulospora</taxon>
    </lineage>
</organism>
<keyword evidence="3" id="KW-1185">Reference proteome</keyword>
<feature type="region of interest" description="Disordered" evidence="1">
    <location>
        <begin position="22"/>
        <end position="49"/>
    </location>
</feature>
<reference evidence="2" key="1">
    <citation type="submission" date="2021-06" db="EMBL/GenBank/DDBJ databases">
        <authorList>
            <person name="Kallberg Y."/>
            <person name="Tangrot J."/>
            <person name="Rosling A."/>
        </authorList>
    </citation>
    <scope>NUCLEOTIDE SEQUENCE</scope>
    <source>
        <strain evidence="2">CL551</strain>
    </source>
</reference>
<evidence type="ECO:0000313" key="3">
    <source>
        <dbReference type="Proteomes" id="UP000789342"/>
    </source>
</evidence>
<proteinExistence type="predicted"/>
<name>A0A9N9FKB9_9GLOM</name>
<feature type="non-terminal residue" evidence="2">
    <location>
        <position position="1"/>
    </location>
</feature>
<protein>
    <submittedName>
        <fullName evidence="2">3808_t:CDS:1</fullName>
    </submittedName>
</protein>